<dbReference type="InterPro" id="IPR013083">
    <property type="entry name" value="Znf_RING/FYVE/PHD"/>
</dbReference>
<feature type="compositionally biased region" description="Polar residues" evidence="2">
    <location>
        <begin position="165"/>
        <end position="176"/>
    </location>
</feature>
<dbReference type="AlphaFoldDB" id="A0A9P9DAN4"/>
<dbReference type="OrthoDB" id="5112035at2759"/>
<evidence type="ECO:0000259" key="3">
    <source>
        <dbReference type="PROSITE" id="PS50089"/>
    </source>
</evidence>
<protein>
    <recommendedName>
        <fullName evidence="3">RING-type domain-containing protein</fullName>
    </recommendedName>
</protein>
<dbReference type="Gene3D" id="3.30.40.10">
    <property type="entry name" value="Zinc/RING finger domain, C3HC4 (zinc finger)"/>
    <property type="match status" value="1"/>
</dbReference>
<keyword evidence="1" id="KW-0862">Zinc</keyword>
<feature type="compositionally biased region" description="Basic residues" evidence="2">
    <location>
        <begin position="238"/>
        <end position="250"/>
    </location>
</feature>
<evidence type="ECO:0000313" key="4">
    <source>
        <dbReference type="EMBL" id="KAH7115674.1"/>
    </source>
</evidence>
<dbReference type="GO" id="GO:0008270">
    <property type="term" value="F:zinc ion binding"/>
    <property type="evidence" value="ECO:0007669"/>
    <property type="project" value="UniProtKB-KW"/>
</dbReference>
<feature type="domain" description="RING-type" evidence="3">
    <location>
        <begin position="48"/>
        <end position="92"/>
    </location>
</feature>
<keyword evidence="1" id="KW-0479">Metal-binding</keyword>
<keyword evidence="1" id="KW-0863">Zinc-finger</keyword>
<dbReference type="EMBL" id="JAGMUV010000030">
    <property type="protein sequence ID" value="KAH7115674.1"/>
    <property type="molecule type" value="Genomic_DNA"/>
</dbReference>
<evidence type="ECO:0000256" key="1">
    <source>
        <dbReference type="PROSITE-ProRule" id="PRU00175"/>
    </source>
</evidence>
<feature type="region of interest" description="Disordered" evidence="2">
    <location>
        <begin position="130"/>
        <end position="176"/>
    </location>
</feature>
<organism evidence="4 5">
    <name type="scientific">Dactylonectria macrodidyma</name>
    <dbReference type="NCBI Taxonomy" id="307937"/>
    <lineage>
        <taxon>Eukaryota</taxon>
        <taxon>Fungi</taxon>
        <taxon>Dikarya</taxon>
        <taxon>Ascomycota</taxon>
        <taxon>Pezizomycotina</taxon>
        <taxon>Sordariomycetes</taxon>
        <taxon>Hypocreomycetidae</taxon>
        <taxon>Hypocreales</taxon>
        <taxon>Nectriaceae</taxon>
        <taxon>Dactylonectria</taxon>
    </lineage>
</organism>
<sequence>MSRHDAYCTACFHRLQPDIPQWRFPNSKLLYCKKYIGSMIRQYHWNKCMICWDTGDIIFFDCGHGSCATCWVECRKTYRETHGAPAHCPICKKGPPILTKKHEASSDDKLFILGAAALLGISQAAVSDGDIDQQVSSDTPHPVQHGQTHGGSGCDHEIAPHVLSPDQSHPCRSTAKSPELLTYKSASTQVPGQLHRAPTIIIGNQVFIDLTLVDDDDSSSMTSLTRVERNSTNTKFSTHNRRRSLSQRKRTKRILGTAAAEDIIVID</sequence>
<feature type="region of interest" description="Disordered" evidence="2">
    <location>
        <begin position="223"/>
        <end position="250"/>
    </location>
</feature>
<dbReference type="InterPro" id="IPR001841">
    <property type="entry name" value="Znf_RING"/>
</dbReference>
<dbReference type="SUPFAM" id="SSF57850">
    <property type="entry name" value="RING/U-box"/>
    <property type="match status" value="1"/>
</dbReference>
<keyword evidence="5" id="KW-1185">Reference proteome</keyword>
<gene>
    <name evidence="4" type="ORF">EDB81DRAFT_820468</name>
</gene>
<dbReference type="PROSITE" id="PS50089">
    <property type="entry name" value="ZF_RING_2"/>
    <property type="match status" value="1"/>
</dbReference>
<comment type="caution">
    <text evidence="4">The sequence shown here is derived from an EMBL/GenBank/DDBJ whole genome shotgun (WGS) entry which is preliminary data.</text>
</comment>
<proteinExistence type="predicted"/>
<dbReference type="Proteomes" id="UP000738349">
    <property type="component" value="Unassembled WGS sequence"/>
</dbReference>
<name>A0A9P9DAN4_9HYPO</name>
<evidence type="ECO:0000313" key="5">
    <source>
        <dbReference type="Proteomes" id="UP000738349"/>
    </source>
</evidence>
<accession>A0A9P9DAN4</accession>
<reference evidence="4" key="1">
    <citation type="journal article" date="2021" name="Nat. Commun.">
        <title>Genetic determinants of endophytism in the Arabidopsis root mycobiome.</title>
        <authorList>
            <person name="Mesny F."/>
            <person name="Miyauchi S."/>
            <person name="Thiergart T."/>
            <person name="Pickel B."/>
            <person name="Atanasova L."/>
            <person name="Karlsson M."/>
            <person name="Huettel B."/>
            <person name="Barry K.W."/>
            <person name="Haridas S."/>
            <person name="Chen C."/>
            <person name="Bauer D."/>
            <person name="Andreopoulos W."/>
            <person name="Pangilinan J."/>
            <person name="LaButti K."/>
            <person name="Riley R."/>
            <person name="Lipzen A."/>
            <person name="Clum A."/>
            <person name="Drula E."/>
            <person name="Henrissat B."/>
            <person name="Kohler A."/>
            <person name="Grigoriev I.V."/>
            <person name="Martin F.M."/>
            <person name="Hacquard S."/>
        </authorList>
    </citation>
    <scope>NUCLEOTIDE SEQUENCE</scope>
    <source>
        <strain evidence="4">MPI-CAGE-AT-0147</strain>
    </source>
</reference>
<evidence type="ECO:0000256" key="2">
    <source>
        <dbReference type="SAM" id="MobiDB-lite"/>
    </source>
</evidence>